<evidence type="ECO:0000256" key="1">
    <source>
        <dbReference type="ARBA" id="ARBA00022737"/>
    </source>
</evidence>
<dbReference type="InterPro" id="IPR035466">
    <property type="entry name" value="GlmS/AgaS_SIS"/>
</dbReference>
<dbReference type="InterPro" id="IPR046348">
    <property type="entry name" value="SIS_dom_sf"/>
</dbReference>
<dbReference type="InterPro" id="IPR001347">
    <property type="entry name" value="SIS_dom"/>
</dbReference>
<dbReference type="GO" id="GO:0016853">
    <property type="term" value="F:isomerase activity"/>
    <property type="evidence" value="ECO:0007669"/>
    <property type="project" value="UniProtKB-KW"/>
</dbReference>
<evidence type="ECO:0000259" key="2">
    <source>
        <dbReference type="PROSITE" id="PS51464"/>
    </source>
</evidence>
<dbReference type="CDD" id="cd05008">
    <property type="entry name" value="SIS_GlmS_GlmD_1"/>
    <property type="match status" value="1"/>
</dbReference>
<dbReference type="SUPFAM" id="SSF53697">
    <property type="entry name" value="SIS domain"/>
    <property type="match status" value="1"/>
</dbReference>
<dbReference type="GO" id="GO:0097367">
    <property type="term" value="F:carbohydrate derivative binding"/>
    <property type="evidence" value="ECO:0007669"/>
    <property type="project" value="InterPro"/>
</dbReference>
<protein>
    <submittedName>
        <fullName evidence="3">Sugar isomerase</fullName>
    </submittedName>
</protein>
<dbReference type="RefSeq" id="WP_059207385.1">
    <property type="nucleotide sequence ID" value="NZ_KQ948662.1"/>
</dbReference>
<dbReference type="PROSITE" id="PS51464">
    <property type="entry name" value="SIS"/>
    <property type="match status" value="1"/>
</dbReference>
<name>A0A101S5S2_9ACTN</name>
<evidence type="ECO:0000313" key="3">
    <source>
        <dbReference type="EMBL" id="KUN67866.1"/>
    </source>
</evidence>
<feature type="domain" description="SIS" evidence="2">
    <location>
        <begin position="29"/>
        <end position="165"/>
    </location>
</feature>
<dbReference type="AlphaFoldDB" id="A0A101S5S2"/>
<comment type="caution">
    <text evidence="3">The sequence shown here is derived from an EMBL/GenBank/DDBJ whole genome shotgun (WGS) entry which is preliminary data.</text>
</comment>
<organism evidence="3 4">
    <name type="scientific">Streptomyces canus</name>
    <dbReference type="NCBI Taxonomy" id="58343"/>
    <lineage>
        <taxon>Bacteria</taxon>
        <taxon>Bacillati</taxon>
        <taxon>Actinomycetota</taxon>
        <taxon>Actinomycetes</taxon>
        <taxon>Kitasatosporales</taxon>
        <taxon>Streptomycetaceae</taxon>
        <taxon>Streptomyces</taxon>
        <taxon>Streptomyces aurantiacus group</taxon>
    </lineage>
</organism>
<proteinExistence type="predicted"/>
<dbReference type="GO" id="GO:1901135">
    <property type="term" value="P:carbohydrate derivative metabolic process"/>
    <property type="evidence" value="ECO:0007669"/>
    <property type="project" value="InterPro"/>
</dbReference>
<dbReference type="Gene3D" id="3.40.50.10490">
    <property type="entry name" value="Glucose-6-phosphate isomerase like protein, domain 1"/>
    <property type="match status" value="2"/>
</dbReference>
<dbReference type="EMBL" id="LMWU01000021">
    <property type="protein sequence ID" value="KUN67866.1"/>
    <property type="molecule type" value="Genomic_DNA"/>
</dbReference>
<reference evidence="3 4" key="1">
    <citation type="submission" date="2015-10" db="EMBL/GenBank/DDBJ databases">
        <title>Draft genome sequence of Streptomyces canus DSM 40017, type strain for the species Streptomyces canus.</title>
        <authorList>
            <person name="Ruckert C."/>
            <person name="Winkler A."/>
            <person name="Kalinowski J."/>
            <person name="Kampfer P."/>
            <person name="Glaeser S."/>
        </authorList>
    </citation>
    <scope>NUCLEOTIDE SEQUENCE [LARGE SCALE GENOMIC DNA]</scope>
    <source>
        <strain evidence="3 4">DSM 40017</strain>
    </source>
</reference>
<dbReference type="STRING" id="58343.AQJ46_22915"/>
<dbReference type="InterPro" id="IPR035490">
    <property type="entry name" value="GlmS/FrlB_SIS"/>
</dbReference>
<dbReference type="PANTHER" id="PTHR10937">
    <property type="entry name" value="GLUCOSAMINE--FRUCTOSE-6-PHOSPHATE AMINOTRANSFERASE, ISOMERIZING"/>
    <property type="match status" value="1"/>
</dbReference>
<accession>A0A101S5S2</accession>
<sequence length="299" mass="31798">MSQTDIEIATQPDCWRQAVALARRPDGPVSTSLPRHGERVAVVGCGTSWFIAQAYAALRESGGHGETDAFPASEMPGGRAYDRVVALTRSGTTTEVLELLGRLRGHTRTTAVTAVPQSPVTGPADAVVVLDFADETSVVQTRFASTELVLLRAHLGEDLEQLPQQGRAALDEPLPAGVLEAEQFTFLGQGWAYGIAQEAALKMREAAGAWTEAYPVMEYRHGPISVTAPGRVAWWFGDPAAMPPGLADEIARTGGQLVALGRDPLADLVVVHRLASALASARGLDPDNPRHLTRSVILA</sequence>
<keyword evidence="1" id="KW-0677">Repeat</keyword>
<dbReference type="Proteomes" id="UP000053669">
    <property type="component" value="Unassembled WGS sequence"/>
</dbReference>
<dbReference type="CDD" id="cd05009">
    <property type="entry name" value="SIS_GlmS_GlmD_2"/>
    <property type="match status" value="1"/>
</dbReference>
<evidence type="ECO:0000313" key="4">
    <source>
        <dbReference type="Proteomes" id="UP000053669"/>
    </source>
</evidence>
<keyword evidence="3" id="KW-0413">Isomerase</keyword>
<gene>
    <name evidence="3" type="ORF">AQJ46_22915</name>
</gene>